<dbReference type="InterPro" id="IPR000595">
    <property type="entry name" value="cNMP-bd_dom"/>
</dbReference>
<keyword evidence="1" id="KW-0805">Transcription regulation</keyword>
<evidence type="ECO:0000259" key="5">
    <source>
        <dbReference type="PROSITE" id="PS51063"/>
    </source>
</evidence>
<evidence type="ECO:0000256" key="1">
    <source>
        <dbReference type="ARBA" id="ARBA00023015"/>
    </source>
</evidence>
<dbReference type="InterPro" id="IPR014710">
    <property type="entry name" value="RmlC-like_jellyroll"/>
</dbReference>
<dbReference type="InterPro" id="IPR036390">
    <property type="entry name" value="WH_DNA-bd_sf"/>
</dbReference>
<dbReference type="SMART" id="SM00419">
    <property type="entry name" value="HTH_CRP"/>
    <property type="match status" value="1"/>
</dbReference>
<dbReference type="PANTHER" id="PTHR24567:SF75">
    <property type="entry name" value="FUMARATE AND NITRATE REDUCTION REGULATORY PROTEIN"/>
    <property type="match status" value="1"/>
</dbReference>
<reference evidence="6 7" key="1">
    <citation type="submission" date="2022-11" db="EMBL/GenBank/DDBJ databases">
        <authorList>
            <person name="Siebert D."/>
            <person name="Busche T."/>
            <person name="Saydam E."/>
            <person name="Kalinowski J."/>
            <person name="Ruckert C."/>
            <person name="Blombach B."/>
        </authorList>
    </citation>
    <scope>NUCLEOTIDE SEQUENCE [LARGE SCALE GENOMIC DNA]</scope>
    <source>
        <strain evidence="6 7">DSM 1083</strain>
    </source>
</reference>
<dbReference type="SUPFAM" id="SSF51206">
    <property type="entry name" value="cAMP-binding domain-like"/>
    <property type="match status" value="1"/>
</dbReference>
<dbReference type="InterPro" id="IPR012318">
    <property type="entry name" value="HTH_CRP"/>
</dbReference>
<gene>
    <name evidence="6" type="ORF">AFIC_000788</name>
</gene>
<feature type="compositionally biased region" description="Polar residues" evidence="4">
    <location>
        <begin position="11"/>
        <end position="20"/>
    </location>
</feature>
<dbReference type="Pfam" id="PF13545">
    <property type="entry name" value="HTH_Crp_2"/>
    <property type="match status" value="1"/>
</dbReference>
<dbReference type="InterPro" id="IPR050397">
    <property type="entry name" value="Env_Response_Regulators"/>
</dbReference>
<proteinExistence type="predicted"/>
<organism evidence="6 7">
    <name type="scientific">Afipia carboxydohydrogena</name>
    <name type="common">Pseudomonas carboxydohydrogena</name>
    <dbReference type="NCBI Taxonomy" id="290"/>
    <lineage>
        <taxon>Bacteria</taxon>
        <taxon>Pseudomonadati</taxon>
        <taxon>Pseudomonadota</taxon>
        <taxon>Alphaproteobacteria</taxon>
        <taxon>Hyphomicrobiales</taxon>
        <taxon>Nitrobacteraceae</taxon>
        <taxon>Afipia</taxon>
    </lineage>
</organism>
<feature type="compositionally biased region" description="Basic and acidic residues" evidence="4">
    <location>
        <begin position="1"/>
        <end position="10"/>
    </location>
</feature>
<name>A0ABY8BQS4_AFICR</name>
<dbReference type="PANTHER" id="PTHR24567">
    <property type="entry name" value="CRP FAMILY TRANSCRIPTIONAL REGULATORY PROTEIN"/>
    <property type="match status" value="1"/>
</dbReference>
<dbReference type="InterPro" id="IPR036388">
    <property type="entry name" value="WH-like_DNA-bd_sf"/>
</dbReference>
<dbReference type="CDD" id="cd00038">
    <property type="entry name" value="CAP_ED"/>
    <property type="match status" value="1"/>
</dbReference>
<keyword evidence="7" id="KW-1185">Reference proteome</keyword>
<evidence type="ECO:0000256" key="2">
    <source>
        <dbReference type="ARBA" id="ARBA00023125"/>
    </source>
</evidence>
<dbReference type="EMBL" id="CP113162">
    <property type="protein sequence ID" value="WEF52308.1"/>
    <property type="molecule type" value="Genomic_DNA"/>
</dbReference>
<dbReference type="PRINTS" id="PR00034">
    <property type="entry name" value="HTHCRP"/>
</dbReference>
<evidence type="ECO:0000313" key="6">
    <source>
        <dbReference type="EMBL" id="WEF52308.1"/>
    </source>
</evidence>
<dbReference type="InterPro" id="IPR018490">
    <property type="entry name" value="cNMP-bd_dom_sf"/>
</dbReference>
<protein>
    <submittedName>
        <fullName evidence="6">Crp/Fnr family transcriptional regulator</fullName>
    </submittedName>
</protein>
<keyword evidence="3" id="KW-0804">Transcription</keyword>
<keyword evidence="2" id="KW-0238">DNA-binding</keyword>
<evidence type="ECO:0000313" key="7">
    <source>
        <dbReference type="Proteomes" id="UP001213907"/>
    </source>
</evidence>
<dbReference type="PROSITE" id="PS51063">
    <property type="entry name" value="HTH_CRP_2"/>
    <property type="match status" value="1"/>
</dbReference>
<evidence type="ECO:0000256" key="4">
    <source>
        <dbReference type="SAM" id="MobiDB-lite"/>
    </source>
</evidence>
<dbReference type="Gene3D" id="2.60.120.10">
    <property type="entry name" value="Jelly Rolls"/>
    <property type="match status" value="1"/>
</dbReference>
<dbReference type="Pfam" id="PF00027">
    <property type="entry name" value="cNMP_binding"/>
    <property type="match status" value="1"/>
</dbReference>
<feature type="region of interest" description="Disordered" evidence="4">
    <location>
        <begin position="1"/>
        <end position="20"/>
    </location>
</feature>
<dbReference type="SUPFAM" id="SSF46785">
    <property type="entry name" value="Winged helix' DNA-binding domain"/>
    <property type="match status" value="1"/>
</dbReference>
<sequence>MARTSMETKHPSWQSLMPQSILSEESPSGYPRRCLHCQARSLSICAALDAPDLSAMEKLGPETHFATKDALFSEDDKARHVFNLTQGVARLYRLLPDGRRHIVGFGLPGDFLGATSSDHYSFSADAITPIIACRFSRDKFLRFVESKPNILRSMNEFEVRELHLARNQLLLLGSHSAEQRVALFLIGWRDRLARFGEIPETLPLPMKRRDIADFLGMTIETASRTFRRLERKKLIVNVPRGVRLENVARVEDLAWAR</sequence>
<dbReference type="Gene3D" id="1.10.10.10">
    <property type="entry name" value="Winged helix-like DNA-binding domain superfamily/Winged helix DNA-binding domain"/>
    <property type="match status" value="1"/>
</dbReference>
<accession>A0ABY8BQS4</accession>
<feature type="domain" description="HTH crp-type" evidence="5">
    <location>
        <begin position="175"/>
        <end position="248"/>
    </location>
</feature>
<dbReference type="CDD" id="cd00092">
    <property type="entry name" value="HTH_CRP"/>
    <property type="match status" value="1"/>
</dbReference>
<evidence type="ECO:0000256" key="3">
    <source>
        <dbReference type="ARBA" id="ARBA00023163"/>
    </source>
</evidence>
<dbReference type="SMART" id="SM00100">
    <property type="entry name" value="cNMP"/>
    <property type="match status" value="1"/>
</dbReference>
<dbReference type="Proteomes" id="UP001213907">
    <property type="component" value="Chromosome"/>
</dbReference>